<accession>A0ABP9RUJ3</accession>
<dbReference type="InterPro" id="IPR024029">
    <property type="entry name" value="Pyridox_Oxase_FMN-dep"/>
</dbReference>
<dbReference type="InterPro" id="IPR011576">
    <property type="entry name" value="Pyridox_Oxase_N"/>
</dbReference>
<dbReference type="PANTHER" id="PTHR42815:SF2">
    <property type="entry name" value="FAD-BINDING, PUTATIVE (AFU_ORTHOLOGUE AFUA_6G07600)-RELATED"/>
    <property type="match status" value="1"/>
</dbReference>
<evidence type="ECO:0000313" key="3">
    <source>
        <dbReference type="Proteomes" id="UP001501570"/>
    </source>
</evidence>
<feature type="domain" description="Pyridoxamine 5'-phosphate oxidase N-terminal" evidence="1">
    <location>
        <begin position="32"/>
        <end position="151"/>
    </location>
</feature>
<evidence type="ECO:0000259" key="1">
    <source>
        <dbReference type="Pfam" id="PF01243"/>
    </source>
</evidence>
<dbReference type="NCBIfam" id="TIGR04025">
    <property type="entry name" value="PPOX_FMN_DR2398"/>
    <property type="match status" value="1"/>
</dbReference>
<keyword evidence="3" id="KW-1185">Reference proteome</keyword>
<evidence type="ECO:0000313" key="2">
    <source>
        <dbReference type="EMBL" id="GAA5186700.1"/>
    </source>
</evidence>
<dbReference type="SUPFAM" id="SSF50475">
    <property type="entry name" value="FMN-binding split barrel"/>
    <property type="match status" value="1"/>
</dbReference>
<dbReference type="EMBL" id="BAABJQ010000008">
    <property type="protein sequence ID" value="GAA5186700.1"/>
    <property type="molecule type" value="Genomic_DNA"/>
</dbReference>
<dbReference type="Pfam" id="PF01243">
    <property type="entry name" value="PNPOx_N"/>
    <property type="match status" value="1"/>
</dbReference>
<dbReference type="PANTHER" id="PTHR42815">
    <property type="entry name" value="FAD-BINDING, PUTATIVE (AFU_ORTHOLOGUE AFUA_6G07600)-RELATED"/>
    <property type="match status" value="1"/>
</dbReference>
<sequence>MFRALTSEAQLRELYANPKQRAVRKELDHLDEMSRRLIAVSPVVFVATSDAEGRCDVGPRGGTPGFVTVLDERHVAIPDATGNNRLDSYRNVLANGHAGLNFVIPGRDTTLRVNGAAWITAEEDLLVRLTPVGKPPKTALVVRADEVYVHCPKAFVRAKMWRPEAWPRKEDQPTAAEVALAHQRDPDLTLAEVEQDQRDSLLYRLD</sequence>
<organism evidence="2 3">
    <name type="scientific">Rugosimonospora acidiphila</name>
    <dbReference type="NCBI Taxonomy" id="556531"/>
    <lineage>
        <taxon>Bacteria</taxon>
        <taxon>Bacillati</taxon>
        <taxon>Actinomycetota</taxon>
        <taxon>Actinomycetes</taxon>
        <taxon>Micromonosporales</taxon>
        <taxon>Micromonosporaceae</taxon>
        <taxon>Rugosimonospora</taxon>
    </lineage>
</organism>
<dbReference type="Proteomes" id="UP001501570">
    <property type="component" value="Unassembled WGS sequence"/>
</dbReference>
<comment type="caution">
    <text evidence="2">The sequence shown here is derived from an EMBL/GenBank/DDBJ whole genome shotgun (WGS) entry which is preliminary data.</text>
</comment>
<proteinExistence type="predicted"/>
<name>A0ABP9RUJ3_9ACTN</name>
<reference evidence="3" key="1">
    <citation type="journal article" date="2019" name="Int. J. Syst. Evol. Microbiol.">
        <title>The Global Catalogue of Microorganisms (GCM) 10K type strain sequencing project: providing services to taxonomists for standard genome sequencing and annotation.</title>
        <authorList>
            <consortium name="The Broad Institute Genomics Platform"/>
            <consortium name="The Broad Institute Genome Sequencing Center for Infectious Disease"/>
            <person name="Wu L."/>
            <person name="Ma J."/>
        </authorList>
    </citation>
    <scope>NUCLEOTIDE SEQUENCE [LARGE SCALE GENOMIC DNA]</scope>
    <source>
        <strain evidence="3">JCM 18304</strain>
    </source>
</reference>
<dbReference type="Gene3D" id="2.30.110.10">
    <property type="entry name" value="Electron Transport, Fmn-binding Protein, Chain A"/>
    <property type="match status" value="1"/>
</dbReference>
<gene>
    <name evidence="2" type="ORF">GCM10023322_33540</name>
</gene>
<protein>
    <recommendedName>
        <fullName evidence="1">Pyridoxamine 5'-phosphate oxidase N-terminal domain-containing protein</fullName>
    </recommendedName>
</protein>
<dbReference type="InterPro" id="IPR012349">
    <property type="entry name" value="Split_barrel_FMN-bd"/>
</dbReference>